<dbReference type="EMBL" id="JARO02013769">
    <property type="protein sequence ID" value="KPP58532.1"/>
    <property type="molecule type" value="Genomic_DNA"/>
</dbReference>
<organism evidence="3 4">
    <name type="scientific">Scleropages formosus</name>
    <name type="common">Asian bonytongue</name>
    <name type="synonym">Osteoglossum formosum</name>
    <dbReference type="NCBI Taxonomy" id="113540"/>
    <lineage>
        <taxon>Eukaryota</taxon>
        <taxon>Metazoa</taxon>
        <taxon>Chordata</taxon>
        <taxon>Craniata</taxon>
        <taxon>Vertebrata</taxon>
        <taxon>Euteleostomi</taxon>
        <taxon>Actinopterygii</taxon>
        <taxon>Neopterygii</taxon>
        <taxon>Teleostei</taxon>
        <taxon>Osteoglossocephala</taxon>
        <taxon>Osteoglossomorpha</taxon>
        <taxon>Osteoglossiformes</taxon>
        <taxon>Osteoglossidae</taxon>
        <taxon>Scleropages</taxon>
    </lineage>
</organism>
<feature type="region of interest" description="Disordered" evidence="1">
    <location>
        <begin position="175"/>
        <end position="220"/>
    </location>
</feature>
<gene>
    <name evidence="3" type="ORF">Z043_123632</name>
</gene>
<evidence type="ECO:0000313" key="3">
    <source>
        <dbReference type="EMBL" id="KPP58532.1"/>
    </source>
</evidence>
<sequence>MALKREDTERALQALDACCAAGDEGFKFQADKLLHIFRSDLFQALLAVSLVTFDTKASLFGRVQSTELEVVLQRASAVFSAAEGLGREAHPLAPSLPLVISTTVVILVLPSSRGSLSAAVRLRPSRLHLLQTGVPLTLLCSLFPPQPAFLLYCSLSPPPPTPLSLSLALSLTSRLPPPSSRLLPPSVRKERKSEGARGRDWQDDGASEGKAGEGKRGCDRSGMDVQTCVLGSRGKGNARLFGLSLSPRLALPVSRPPSGFSPALALLCLHDALNVFWLLSVANVCRAPPWVVLASPLPARSPAPWRRHRMPEMEHLAPCASDGRCEGEWSAGLRSRDVLCQEL</sequence>
<dbReference type="AlphaFoldDB" id="A0A0P7TLG4"/>
<dbReference type="SUPFAM" id="SSF101288">
    <property type="entry name" value="L27 domain"/>
    <property type="match status" value="1"/>
</dbReference>
<feature type="domain" description="L27-1" evidence="2">
    <location>
        <begin position="6"/>
        <end position="46"/>
    </location>
</feature>
<dbReference type="Gene3D" id="1.10.287.470">
    <property type="entry name" value="Helix hairpin bin"/>
    <property type="match status" value="1"/>
</dbReference>
<evidence type="ECO:0000313" key="4">
    <source>
        <dbReference type="Proteomes" id="UP000034805"/>
    </source>
</evidence>
<name>A0A0P7TLG4_SCLFO</name>
<dbReference type="InterPro" id="IPR015143">
    <property type="entry name" value="L27_1"/>
</dbReference>
<evidence type="ECO:0000259" key="2">
    <source>
        <dbReference type="Pfam" id="PF09058"/>
    </source>
</evidence>
<dbReference type="InterPro" id="IPR036892">
    <property type="entry name" value="L27_dom_sf"/>
</dbReference>
<accession>A0A0P7TLG4</accession>
<feature type="compositionally biased region" description="Basic and acidic residues" evidence="1">
    <location>
        <begin position="210"/>
        <end position="220"/>
    </location>
</feature>
<evidence type="ECO:0000256" key="1">
    <source>
        <dbReference type="SAM" id="MobiDB-lite"/>
    </source>
</evidence>
<dbReference type="Proteomes" id="UP000034805">
    <property type="component" value="Unassembled WGS sequence"/>
</dbReference>
<dbReference type="Pfam" id="PF09058">
    <property type="entry name" value="L27_1"/>
    <property type="match status" value="1"/>
</dbReference>
<feature type="compositionally biased region" description="Low complexity" evidence="1">
    <location>
        <begin position="175"/>
        <end position="186"/>
    </location>
</feature>
<reference evidence="3 4" key="1">
    <citation type="submission" date="2015-08" db="EMBL/GenBank/DDBJ databases">
        <title>The genome of the Asian arowana (Scleropages formosus).</title>
        <authorList>
            <person name="Tan M.H."/>
            <person name="Gan H.M."/>
            <person name="Croft L.J."/>
            <person name="Austin C.M."/>
        </authorList>
    </citation>
    <scope>NUCLEOTIDE SEQUENCE [LARGE SCALE GENOMIC DNA]</scope>
    <source>
        <strain evidence="3">Aro1</strain>
    </source>
</reference>
<feature type="compositionally biased region" description="Basic and acidic residues" evidence="1">
    <location>
        <begin position="187"/>
        <end position="202"/>
    </location>
</feature>
<comment type="caution">
    <text evidence="3">The sequence shown here is derived from an EMBL/GenBank/DDBJ whole genome shotgun (WGS) entry which is preliminary data.</text>
</comment>
<protein>
    <recommendedName>
        <fullName evidence="2">L27-1 domain-containing protein</fullName>
    </recommendedName>
</protein>
<proteinExistence type="predicted"/>